<proteinExistence type="predicted"/>
<name>A0AAV2Q5Z8_MEGNR</name>
<dbReference type="AlphaFoldDB" id="A0AAV2Q5Z8"/>
<reference evidence="1 2" key="1">
    <citation type="submission" date="2024-05" db="EMBL/GenBank/DDBJ databases">
        <authorList>
            <person name="Wallberg A."/>
        </authorList>
    </citation>
    <scope>NUCLEOTIDE SEQUENCE [LARGE SCALE GENOMIC DNA]</scope>
</reference>
<organism evidence="1 2">
    <name type="scientific">Meganyctiphanes norvegica</name>
    <name type="common">Northern krill</name>
    <name type="synonym">Thysanopoda norvegica</name>
    <dbReference type="NCBI Taxonomy" id="48144"/>
    <lineage>
        <taxon>Eukaryota</taxon>
        <taxon>Metazoa</taxon>
        <taxon>Ecdysozoa</taxon>
        <taxon>Arthropoda</taxon>
        <taxon>Crustacea</taxon>
        <taxon>Multicrustacea</taxon>
        <taxon>Malacostraca</taxon>
        <taxon>Eumalacostraca</taxon>
        <taxon>Eucarida</taxon>
        <taxon>Euphausiacea</taxon>
        <taxon>Euphausiidae</taxon>
        <taxon>Meganyctiphanes</taxon>
    </lineage>
</organism>
<comment type="caution">
    <text evidence="1">The sequence shown here is derived from an EMBL/GenBank/DDBJ whole genome shotgun (WGS) entry which is preliminary data.</text>
</comment>
<evidence type="ECO:0000313" key="1">
    <source>
        <dbReference type="EMBL" id="CAL4069460.1"/>
    </source>
</evidence>
<dbReference type="EMBL" id="CAXKWB010003536">
    <property type="protein sequence ID" value="CAL4069460.1"/>
    <property type="molecule type" value="Genomic_DNA"/>
</dbReference>
<dbReference type="Proteomes" id="UP001497623">
    <property type="component" value="Unassembled WGS sequence"/>
</dbReference>
<gene>
    <name evidence="1" type="ORF">MNOR_LOCUS7856</name>
</gene>
<protein>
    <submittedName>
        <fullName evidence="1">Uncharacterized protein</fullName>
    </submittedName>
</protein>
<evidence type="ECO:0000313" key="2">
    <source>
        <dbReference type="Proteomes" id="UP001497623"/>
    </source>
</evidence>
<accession>A0AAV2Q5Z8</accession>
<keyword evidence="2" id="KW-1185">Reference proteome</keyword>
<sequence>MLNCMSWIGISSSENSKSTLLCNEYILNKVFKQKYFALTLFTEQRYFKNVLSHQREEREHCLLVYWYLLTMAGLIKCIKSIKGVIDRTKITPLYSTIEKICEFSSKDNAETSTHGINTNGLINRSEKKINYNINIKFFEINVNKGKNLRN</sequence>